<evidence type="ECO:0000256" key="1">
    <source>
        <dbReference type="ARBA" id="ARBA00012678"/>
    </source>
</evidence>
<comment type="catalytic activity">
    <reaction evidence="7">
        <text>IMP + NH4(+) + NADP(+) = GMP + NADPH + 2 H(+)</text>
        <dbReference type="Rhea" id="RHEA:17185"/>
        <dbReference type="ChEBI" id="CHEBI:15378"/>
        <dbReference type="ChEBI" id="CHEBI:28938"/>
        <dbReference type="ChEBI" id="CHEBI:57783"/>
        <dbReference type="ChEBI" id="CHEBI:58053"/>
        <dbReference type="ChEBI" id="CHEBI:58115"/>
        <dbReference type="ChEBI" id="CHEBI:58349"/>
        <dbReference type="EC" id="1.7.1.7"/>
    </reaction>
</comment>
<dbReference type="PROSITE" id="PS00487">
    <property type="entry name" value="IMP_DH_GMP_RED"/>
    <property type="match status" value="1"/>
</dbReference>
<feature type="domain" description="IMP dehydrogenase/GMP reductase" evidence="8">
    <location>
        <begin position="26"/>
        <end position="268"/>
    </location>
</feature>
<dbReference type="InterPro" id="IPR015875">
    <property type="entry name" value="IMP_DH/GMP_Rdtase_CS"/>
</dbReference>
<evidence type="ECO:0000256" key="7">
    <source>
        <dbReference type="ARBA" id="ARBA00048616"/>
    </source>
</evidence>
<evidence type="ECO:0000256" key="2">
    <source>
        <dbReference type="ARBA" id="ARBA00015800"/>
    </source>
</evidence>
<reference evidence="9 10" key="1">
    <citation type="submission" date="2023-09" db="EMBL/GenBank/DDBJ databases">
        <title>Nesidiocoris tenuis whole genome shotgun sequence.</title>
        <authorList>
            <person name="Shibata T."/>
            <person name="Shimoda M."/>
            <person name="Kobayashi T."/>
            <person name="Uehara T."/>
        </authorList>
    </citation>
    <scope>NUCLEOTIDE SEQUENCE [LARGE SCALE GENOMIC DNA]</scope>
    <source>
        <strain evidence="9 10">Japan</strain>
    </source>
</reference>
<evidence type="ECO:0000313" key="10">
    <source>
        <dbReference type="Proteomes" id="UP001307889"/>
    </source>
</evidence>
<evidence type="ECO:0000256" key="6">
    <source>
        <dbReference type="ARBA" id="ARBA00037691"/>
    </source>
</evidence>
<dbReference type="SUPFAM" id="SSF51412">
    <property type="entry name" value="Inosine monophosphate dehydrogenase (IMPDH)"/>
    <property type="match status" value="1"/>
</dbReference>
<dbReference type="NCBIfam" id="NF003470">
    <property type="entry name" value="PRK05096.1"/>
    <property type="match status" value="1"/>
</dbReference>
<protein>
    <recommendedName>
        <fullName evidence="2">GMP reductase</fullName>
        <ecNumber evidence="1">1.7.1.7</ecNumber>
    </recommendedName>
    <alternativeName>
        <fullName evidence="5">Guanosine 5'-monophosphate oxidoreductase</fullName>
    </alternativeName>
</protein>
<evidence type="ECO:0000256" key="3">
    <source>
        <dbReference type="ARBA" id="ARBA00022857"/>
    </source>
</evidence>
<evidence type="ECO:0000259" key="8">
    <source>
        <dbReference type="Pfam" id="PF00478"/>
    </source>
</evidence>
<evidence type="ECO:0000313" key="9">
    <source>
        <dbReference type="EMBL" id="BES99218.1"/>
    </source>
</evidence>
<proteinExistence type="predicted"/>
<evidence type="ECO:0000256" key="5">
    <source>
        <dbReference type="ARBA" id="ARBA00030699"/>
    </source>
</evidence>
<dbReference type="Proteomes" id="UP001307889">
    <property type="component" value="Chromosome 10"/>
</dbReference>
<comment type="function">
    <text evidence="6">Catalyzes the irreversible NADPH-dependent deamination of GMP to IMP. It functions in the conversion of nucleobase, nucleoside and nucleotide derivatives of G to A nucleotides, and in maintaining the intracellular balance of A and G nucleotides.</text>
</comment>
<dbReference type="SMART" id="SM01240">
    <property type="entry name" value="IMPDH"/>
    <property type="match status" value="1"/>
</dbReference>
<organism evidence="9 10">
    <name type="scientific">Nesidiocoris tenuis</name>
    <dbReference type="NCBI Taxonomy" id="355587"/>
    <lineage>
        <taxon>Eukaryota</taxon>
        <taxon>Metazoa</taxon>
        <taxon>Ecdysozoa</taxon>
        <taxon>Arthropoda</taxon>
        <taxon>Hexapoda</taxon>
        <taxon>Insecta</taxon>
        <taxon>Pterygota</taxon>
        <taxon>Neoptera</taxon>
        <taxon>Paraneoptera</taxon>
        <taxon>Hemiptera</taxon>
        <taxon>Heteroptera</taxon>
        <taxon>Panheteroptera</taxon>
        <taxon>Cimicomorpha</taxon>
        <taxon>Miridae</taxon>
        <taxon>Dicyphina</taxon>
        <taxon>Nesidiocoris</taxon>
    </lineage>
</organism>
<dbReference type="PANTHER" id="PTHR43170">
    <property type="entry name" value="GMP REDUCTASE"/>
    <property type="match status" value="1"/>
</dbReference>
<dbReference type="EC" id="1.7.1.7" evidence="1"/>
<dbReference type="PANTHER" id="PTHR43170:SF5">
    <property type="entry name" value="GMP REDUCTASE"/>
    <property type="match status" value="1"/>
</dbReference>
<accession>A0ABN7B4P8</accession>
<dbReference type="EMBL" id="AP028918">
    <property type="protein sequence ID" value="BES99218.1"/>
    <property type="molecule type" value="Genomic_DNA"/>
</dbReference>
<keyword evidence="10" id="KW-1185">Reference proteome</keyword>
<keyword evidence="4" id="KW-0560">Oxidoreductase</keyword>
<sequence length="277" mass="29258">MTAVHKYYSVDEWKAFAQSSPEALDFVTVSSGTSEDDIKRLSSIVNEVPGISGITLDIANGYQDSFPDIIARVRDAFPKHTIVAGNVVTGEVVEDLIRAGADVVKVGLGPGSVCITRIKTGVGYPQLSAVLECSEVAHEMGGHIMADGGCTCPGDIAKALGGGADFVMLGGMLAGHDQSGGELRTKEDGTKVKTFYGMSSETAMSKHAGQVASYRTAEGKSVEVPYRGDVTDTLQDILGGLRSTCTYVGAAKLAELAPRTTFIRVQHQANYFYGTKH</sequence>
<dbReference type="Pfam" id="PF00478">
    <property type="entry name" value="IMPDH"/>
    <property type="match status" value="1"/>
</dbReference>
<dbReference type="CDD" id="cd00381">
    <property type="entry name" value="IMPDH"/>
    <property type="match status" value="1"/>
</dbReference>
<keyword evidence="3" id="KW-0521">NADP</keyword>
<evidence type="ECO:0000256" key="4">
    <source>
        <dbReference type="ARBA" id="ARBA00023002"/>
    </source>
</evidence>
<dbReference type="InterPro" id="IPR050139">
    <property type="entry name" value="GMP_reductase"/>
</dbReference>
<gene>
    <name evidence="9" type="ORF">NTJ_12035</name>
</gene>
<name>A0ABN7B4P8_9HEMI</name>
<dbReference type="InterPro" id="IPR001093">
    <property type="entry name" value="IMP_DH_GMPRt"/>
</dbReference>
<dbReference type="InterPro" id="IPR013785">
    <property type="entry name" value="Aldolase_TIM"/>
</dbReference>
<dbReference type="Gene3D" id="3.20.20.70">
    <property type="entry name" value="Aldolase class I"/>
    <property type="match status" value="1"/>
</dbReference>